<evidence type="ECO:0000259" key="3">
    <source>
        <dbReference type="SMART" id="SM00287"/>
    </source>
</evidence>
<feature type="domain" description="SH3b" evidence="3">
    <location>
        <begin position="233"/>
        <end position="291"/>
    </location>
</feature>
<evidence type="ECO:0000256" key="2">
    <source>
        <dbReference type="ARBA" id="ARBA00023316"/>
    </source>
</evidence>
<dbReference type="GO" id="GO:0008745">
    <property type="term" value="F:N-acetylmuramoyl-L-alanine amidase activity"/>
    <property type="evidence" value="ECO:0007669"/>
    <property type="project" value="InterPro"/>
</dbReference>
<evidence type="ECO:0000256" key="1">
    <source>
        <dbReference type="ARBA" id="ARBA00022801"/>
    </source>
</evidence>
<protein>
    <submittedName>
        <fullName evidence="5">N-acetylmuramoyl-L-alanine amidase</fullName>
    </submittedName>
</protein>
<organism evidence="5 6">
    <name type="scientific">Euhalothece natronophila Z-M001</name>
    <dbReference type="NCBI Taxonomy" id="522448"/>
    <lineage>
        <taxon>Bacteria</taxon>
        <taxon>Bacillati</taxon>
        <taxon>Cyanobacteriota</taxon>
        <taxon>Cyanophyceae</taxon>
        <taxon>Oscillatoriophycideae</taxon>
        <taxon>Chroococcales</taxon>
        <taxon>Halothecacae</taxon>
        <taxon>Halothece cluster</taxon>
        <taxon>Euhalothece</taxon>
    </lineage>
</organism>
<dbReference type="Proteomes" id="UP000318453">
    <property type="component" value="Chromosome"/>
</dbReference>
<dbReference type="PANTHER" id="PTHR30404:SF0">
    <property type="entry name" value="N-ACETYLMURAMOYL-L-ALANINE AMIDASE AMIC"/>
    <property type="match status" value="1"/>
</dbReference>
<keyword evidence="1" id="KW-0378">Hydrolase</keyword>
<dbReference type="InterPro" id="IPR002508">
    <property type="entry name" value="MurNAc-LAA_cat"/>
</dbReference>
<dbReference type="KEGG" id="enn:FRE64_15280"/>
<dbReference type="Gene3D" id="3.40.630.40">
    <property type="entry name" value="Zn-dependent exopeptidases"/>
    <property type="match status" value="1"/>
</dbReference>
<dbReference type="SMART" id="SM00287">
    <property type="entry name" value="SH3b"/>
    <property type="match status" value="1"/>
</dbReference>
<dbReference type="InterPro" id="IPR050695">
    <property type="entry name" value="N-acetylmuramoyl_amidase_3"/>
</dbReference>
<dbReference type="PANTHER" id="PTHR30404">
    <property type="entry name" value="N-ACETYLMURAMOYL-L-ALANINE AMIDASE"/>
    <property type="match status" value="1"/>
</dbReference>
<dbReference type="SUPFAM" id="SSF53187">
    <property type="entry name" value="Zn-dependent exopeptidases"/>
    <property type="match status" value="1"/>
</dbReference>
<dbReference type="SMART" id="SM00646">
    <property type="entry name" value="Ami_3"/>
    <property type="match status" value="1"/>
</dbReference>
<evidence type="ECO:0000259" key="4">
    <source>
        <dbReference type="SMART" id="SM00646"/>
    </source>
</evidence>
<sequence length="591" mass="65485">MKHWFNFLLFSLILLATVTLILTHSGTSPALGEDQDELYLAYPPSEHETAAEQIFLIGSAPGAVSVNGSPIEQNDAGHFAPSFPLEMGENEFTLHHDDQEISVEVTRVSAIPEPPEEGGFVSDSVTPSQPIARLPEELICLEAIGSPQGEVQVTLNDRAISLKPQPKNLLPPNYGVLTGNNEPLGKPNQLYQGCFTAENPENLGNPVYTMNLGEETFTASETGDITILSRDELEVIEVTEKEGIARTGPDTSYTRLTPLPKGTMATVNGREGDWLRLQYGAWIDGEDTELKPNISPVQTTIRSIRGEQKAEATEIIFPLQVPVPVSVKQGDDQFSLTLHHTTAQTHNIHLDDDPLIQRLDWKQIDSDTVEYTFQLKSDQQWGYDLHYEDTNLILSLKHPPERTGNLAGMSILIDPGHGGDDLGAKGPTGYPEKEAVLVTSKLLQEELEQRGATVYMTRETDKDVSLQERMAMINEIKPTIALSVHYNALPDDGDAINTKGVGMFWYNPPAHDLSVFLHNYLVEELNRPSYGIFWNTLALTRPHTTLAVLLELGFMINPDEFEWIIDPQAQAELTAKLAEGIEVWWENHASS</sequence>
<dbReference type="Pfam" id="PF01520">
    <property type="entry name" value="Amidase_3"/>
    <property type="match status" value="1"/>
</dbReference>
<dbReference type="OrthoDB" id="9772024at2"/>
<dbReference type="AlphaFoldDB" id="A0A5B8NSD7"/>
<dbReference type="RefSeq" id="WP_146297020.1">
    <property type="nucleotide sequence ID" value="NZ_CP042326.1"/>
</dbReference>
<proteinExistence type="predicted"/>
<evidence type="ECO:0000313" key="5">
    <source>
        <dbReference type="EMBL" id="QDZ41185.1"/>
    </source>
</evidence>
<gene>
    <name evidence="5" type="ORF">FRE64_15280</name>
</gene>
<keyword evidence="2" id="KW-0961">Cell wall biogenesis/degradation</keyword>
<dbReference type="InterPro" id="IPR003646">
    <property type="entry name" value="SH3-like_bac-type"/>
</dbReference>
<dbReference type="EMBL" id="CP042326">
    <property type="protein sequence ID" value="QDZ41185.1"/>
    <property type="molecule type" value="Genomic_DNA"/>
</dbReference>
<dbReference type="GO" id="GO:0009253">
    <property type="term" value="P:peptidoglycan catabolic process"/>
    <property type="evidence" value="ECO:0007669"/>
    <property type="project" value="InterPro"/>
</dbReference>
<feature type="domain" description="MurNAc-LAA" evidence="4">
    <location>
        <begin position="470"/>
        <end position="582"/>
    </location>
</feature>
<dbReference type="CDD" id="cd02696">
    <property type="entry name" value="MurNAc-LAA"/>
    <property type="match status" value="1"/>
</dbReference>
<keyword evidence="6" id="KW-1185">Reference proteome</keyword>
<evidence type="ECO:0000313" key="6">
    <source>
        <dbReference type="Proteomes" id="UP000318453"/>
    </source>
</evidence>
<dbReference type="Gene3D" id="2.30.30.40">
    <property type="entry name" value="SH3 Domains"/>
    <property type="match status" value="1"/>
</dbReference>
<accession>A0A5B8NSD7</accession>
<dbReference type="GO" id="GO:0030288">
    <property type="term" value="C:outer membrane-bounded periplasmic space"/>
    <property type="evidence" value="ECO:0007669"/>
    <property type="project" value="TreeGrafter"/>
</dbReference>
<dbReference type="GO" id="GO:0071555">
    <property type="term" value="P:cell wall organization"/>
    <property type="evidence" value="ECO:0007669"/>
    <property type="project" value="UniProtKB-KW"/>
</dbReference>
<name>A0A5B8NSD7_9CHRO</name>
<reference evidence="5" key="1">
    <citation type="submission" date="2019-08" db="EMBL/GenBank/DDBJ databases">
        <title>Carotenoids and Carotenoid Binding Proteins in the Halophilic Cyanobacterium Euhalothece sp. ZM00.</title>
        <authorList>
            <person name="Cho S.M."/>
            <person name="Song J.Y."/>
            <person name="Park Y.-I."/>
        </authorList>
    </citation>
    <scope>NUCLEOTIDE SEQUENCE [LARGE SCALE GENOMIC DNA]</scope>
    <source>
        <strain evidence="5">Z-M001</strain>
    </source>
</reference>